<keyword evidence="3 10" id="KW-0328">Glycosyltransferase</keyword>
<evidence type="ECO:0000256" key="7">
    <source>
        <dbReference type="ARBA" id="ARBA00023136"/>
    </source>
</evidence>
<dbReference type="Pfam" id="PF13231">
    <property type="entry name" value="PMT_2"/>
    <property type="match status" value="1"/>
</dbReference>
<feature type="transmembrane region" description="Helical" evidence="8">
    <location>
        <begin position="235"/>
        <end position="256"/>
    </location>
</feature>
<evidence type="ECO:0000256" key="5">
    <source>
        <dbReference type="ARBA" id="ARBA00022692"/>
    </source>
</evidence>
<feature type="domain" description="Glycosyltransferase RgtA/B/C/D-like" evidence="9">
    <location>
        <begin position="65"/>
        <end position="220"/>
    </location>
</feature>
<feature type="transmembrane region" description="Helical" evidence="8">
    <location>
        <begin position="90"/>
        <end position="109"/>
    </location>
</feature>
<feature type="transmembrane region" description="Helical" evidence="8">
    <location>
        <begin position="145"/>
        <end position="162"/>
    </location>
</feature>
<organism evidence="10 11">
    <name type="scientific">Ponticaulis profundi</name>
    <dbReference type="NCBI Taxonomy" id="2665222"/>
    <lineage>
        <taxon>Bacteria</taxon>
        <taxon>Pseudomonadati</taxon>
        <taxon>Pseudomonadota</taxon>
        <taxon>Alphaproteobacteria</taxon>
        <taxon>Hyphomonadales</taxon>
        <taxon>Hyphomonadaceae</taxon>
        <taxon>Ponticaulis</taxon>
    </lineage>
</organism>
<feature type="transmembrane region" description="Helical" evidence="8">
    <location>
        <begin position="174"/>
        <end position="203"/>
    </location>
</feature>
<evidence type="ECO:0000256" key="2">
    <source>
        <dbReference type="ARBA" id="ARBA00022475"/>
    </source>
</evidence>
<evidence type="ECO:0000256" key="3">
    <source>
        <dbReference type="ARBA" id="ARBA00022676"/>
    </source>
</evidence>
<comment type="subcellular location">
    <subcellularLocation>
        <location evidence="1">Cell membrane</location>
        <topology evidence="1">Multi-pass membrane protein</topology>
    </subcellularLocation>
</comment>
<accession>A0ABW1S7W1</accession>
<proteinExistence type="predicted"/>
<feature type="transmembrane region" description="Helical" evidence="8">
    <location>
        <begin position="488"/>
        <end position="505"/>
    </location>
</feature>
<evidence type="ECO:0000313" key="10">
    <source>
        <dbReference type="EMBL" id="MFC6197640.1"/>
    </source>
</evidence>
<feature type="transmembrane region" description="Helical" evidence="8">
    <location>
        <begin position="465"/>
        <end position="481"/>
    </location>
</feature>
<keyword evidence="4 10" id="KW-0808">Transferase</keyword>
<dbReference type="EMBL" id="JBHSSW010000005">
    <property type="protein sequence ID" value="MFC6197640.1"/>
    <property type="molecule type" value="Genomic_DNA"/>
</dbReference>
<evidence type="ECO:0000256" key="4">
    <source>
        <dbReference type="ARBA" id="ARBA00022679"/>
    </source>
</evidence>
<feature type="transmembrane region" description="Helical" evidence="8">
    <location>
        <begin position="327"/>
        <end position="346"/>
    </location>
</feature>
<dbReference type="RefSeq" id="WP_377376833.1">
    <property type="nucleotide sequence ID" value="NZ_JBHSSW010000005.1"/>
</dbReference>
<sequence>MLDQWTRGIRAYVLLFLLTFVTAAPGVFTMPALDRDESRFAQASKQMLETGDYIKIRYQDEERNKKPAGIHWLQSATTAIFSSKEAKQIWSYRLPSFIGGALAACALFWGGIPLIGRRAAFIGAALFGTGILLTSEAHISKTDGVLVAITTLGVAALIHMRAGTYRLKPLAILFWFAMGFGFLIKGPVTPMVAFLALVGAALWQRRGWQWMVGLSAGLILVFIDNYIDFGAADQIVGYAIKAMGVLVLVGVGLRFVLDERREDWFKALIWWPGPLLWVAMVLPWFLWIQLATDGDFFRGAVGKDLKDKVVGASEGHGGPPGYHLAHLLIHFFPATLFLIPGIALTIKGIVSKSRNASALIFLASWAIPTWIVFEFLPTKLSHYVLPAYPALALLCGYAVVQLMDRGRAPISRWASLVFFLLGGAALLIFTSPIASALLRADAASDFKTVNGGEVLVTWTEQTPEIWWSLIPGAVCLLGVFVCSIGRKVGLAIVFALLSSLTLGWHTRISFLPNQTWVQATTTAREALEDVCGLPSQTDCEAPSETGVQAIGFAEPSFVFTTGTGVKISPYSSTELLPASEEPVMVFLLNLEDRDVSDADIEDIRRQAEAQGRCVTQSAPHYAFNYSNGDPVHFIAVRVDQGGCAS</sequence>
<feature type="transmembrane region" description="Helical" evidence="8">
    <location>
        <begin position="383"/>
        <end position="403"/>
    </location>
</feature>
<evidence type="ECO:0000313" key="11">
    <source>
        <dbReference type="Proteomes" id="UP001596303"/>
    </source>
</evidence>
<feature type="transmembrane region" description="Helical" evidence="8">
    <location>
        <begin position="358"/>
        <end position="377"/>
    </location>
</feature>
<evidence type="ECO:0000256" key="8">
    <source>
        <dbReference type="SAM" id="Phobius"/>
    </source>
</evidence>
<comment type="caution">
    <text evidence="10">The sequence shown here is derived from an EMBL/GenBank/DDBJ whole genome shotgun (WGS) entry which is preliminary data.</text>
</comment>
<name>A0ABW1S7W1_9PROT</name>
<feature type="transmembrane region" description="Helical" evidence="8">
    <location>
        <begin position="115"/>
        <end position="133"/>
    </location>
</feature>
<keyword evidence="2" id="KW-1003">Cell membrane</keyword>
<keyword evidence="7 8" id="KW-0472">Membrane</keyword>
<feature type="transmembrane region" description="Helical" evidence="8">
    <location>
        <begin position="415"/>
        <end position="438"/>
    </location>
</feature>
<dbReference type="PANTHER" id="PTHR33908">
    <property type="entry name" value="MANNOSYLTRANSFERASE YKCB-RELATED"/>
    <property type="match status" value="1"/>
</dbReference>
<evidence type="ECO:0000259" key="9">
    <source>
        <dbReference type="Pfam" id="PF13231"/>
    </source>
</evidence>
<dbReference type="PANTHER" id="PTHR33908:SF3">
    <property type="entry name" value="UNDECAPRENYL PHOSPHATE-ALPHA-4-AMINO-4-DEOXY-L-ARABINOSE ARABINOSYL TRANSFERASE"/>
    <property type="match status" value="1"/>
</dbReference>
<gene>
    <name evidence="10" type="ORF">ACFQDM_06095</name>
</gene>
<feature type="transmembrane region" description="Helical" evidence="8">
    <location>
        <begin position="268"/>
        <end position="288"/>
    </location>
</feature>
<evidence type="ECO:0000256" key="1">
    <source>
        <dbReference type="ARBA" id="ARBA00004651"/>
    </source>
</evidence>
<keyword evidence="11" id="KW-1185">Reference proteome</keyword>
<evidence type="ECO:0000256" key="6">
    <source>
        <dbReference type="ARBA" id="ARBA00022989"/>
    </source>
</evidence>
<keyword evidence="6 8" id="KW-1133">Transmembrane helix</keyword>
<dbReference type="EC" id="2.4.-.-" evidence="10"/>
<protein>
    <submittedName>
        <fullName evidence="10">ArnT family glycosyltransferase</fullName>
        <ecNumber evidence="10">2.4.-.-</ecNumber>
    </submittedName>
</protein>
<dbReference type="InterPro" id="IPR050297">
    <property type="entry name" value="LipidA_mod_glycosyltrf_83"/>
</dbReference>
<dbReference type="GO" id="GO:0016757">
    <property type="term" value="F:glycosyltransferase activity"/>
    <property type="evidence" value="ECO:0007669"/>
    <property type="project" value="UniProtKB-KW"/>
</dbReference>
<reference evidence="11" key="1">
    <citation type="journal article" date="2019" name="Int. J. Syst. Evol. Microbiol.">
        <title>The Global Catalogue of Microorganisms (GCM) 10K type strain sequencing project: providing services to taxonomists for standard genome sequencing and annotation.</title>
        <authorList>
            <consortium name="The Broad Institute Genomics Platform"/>
            <consortium name="The Broad Institute Genome Sequencing Center for Infectious Disease"/>
            <person name="Wu L."/>
            <person name="Ma J."/>
        </authorList>
    </citation>
    <scope>NUCLEOTIDE SEQUENCE [LARGE SCALE GENOMIC DNA]</scope>
    <source>
        <strain evidence="11">CGMCC-1.15741</strain>
    </source>
</reference>
<dbReference type="InterPro" id="IPR038731">
    <property type="entry name" value="RgtA/B/C-like"/>
</dbReference>
<dbReference type="Proteomes" id="UP001596303">
    <property type="component" value="Unassembled WGS sequence"/>
</dbReference>
<feature type="transmembrane region" description="Helical" evidence="8">
    <location>
        <begin position="12"/>
        <end position="33"/>
    </location>
</feature>
<feature type="transmembrane region" description="Helical" evidence="8">
    <location>
        <begin position="210"/>
        <end position="229"/>
    </location>
</feature>
<keyword evidence="5 8" id="KW-0812">Transmembrane</keyword>